<gene>
    <name evidence="2" type="ORF">GCM10009559_40950</name>
</gene>
<comment type="caution">
    <text evidence="2">The sequence shown here is derived from an EMBL/GenBank/DDBJ whole genome shotgun (WGS) entry which is preliminary data.</text>
</comment>
<dbReference type="EMBL" id="BAAAHP010000115">
    <property type="protein sequence ID" value="GAA0943893.1"/>
    <property type="molecule type" value="Genomic_DNA"/>
</dbReference>
<keyword evidence="3" id="KW-1185">Reference proteome</keyword>
<dbReference type="InterPro" id="IPR009061">
    <property type="entry name" value="DNA-bd_dom_put_sf"/>
</dbReference>
<reference evidence="2 3" key="1">
    <citation type="journal article" date="2019" name="Int. J. Syst. Evol. Microbiol.">
        <title>The Global Catalogue of Microorganisms (GCM) 10K type strain sequencing project: providing services to taxonomists for standard genome sequencing and annotation.</title>
        <authorList>
            <consortium name="The Broad Institute Genomics Platform"/>
            <consortium name="The Broad Institute Genome Sequencing Center for Infectious Disease"/>
            <person name="Wu L."/>
            <person name="Ma J."/>
        </authorList>
    </citation>
    <scope>NUCLEOTIDE SEQUENCE [LARGE SCALE GENOMIC DNA]</scope>
    <source>
        <strain evidence="2 3">JCM 11117</strain>
    </source>
</reference>
<name>A0ABN1QL66_9PSEU</name>
<evidence type="ECO:0000259" key="1">
    <source>
        <dbReference type="Pfam" id="PF00376"/>
    </source>
</evidence>
<dbReference type="Proteomes" id="UP001499967">
    <property type="component" value="Unassembled WGS sequence"/>
</dbReference>
<accession>A0ABN1QL66</accession>
<dbReference type="Pfam" id="PF00376">
    <property type="entry name" value="MerR"/>
    <property type="match status" value="1"/>
</dbReference>
<organism evidence="2 3">
    <name type="scientific">Pseudonocardia zijingensis</name>
    <dbReference type="NCBI Taxonomy" id="153376"/>
    <lineage>
        <taxon>Bacteria</taxon>
        <taxon>Bacillati</taxon>
        <taxon>Actinomycetota</taxon>
        <taxon>Actinomycetes</taxon>
        <taxon>Pseudonocardiales</taxon>
        <taxon>Pseudonocardiaceae</taxon>
        <taxon>Pseudonocardia</taxon>
    </lineage>
</organism>
<proteinExistence type="predicted"/>
<sequence>MGPKYVTTAEAAKLVGLSRRTLQRYHREGVIEPEYVTAGGHARWDPDKIIEQLRALRKKDD</sequence>
<evidence type="ECO:0000313" key="3">
    <source>
        <dbReference type="Proteomes" id="UP001499967"/>
    </source>
</evidence>
<feature type="domain" description="HTH merR-type" evidence="1">
    <location>
        <begin position="7"/>
        <end position="43"/>
    </location>
</feature>
<dbReference type="SUPFAM" id="SSF46955">
    <property type="entry name" value="Putative DNA-binding domain"/>
    <property type="match status" value="1"/>
</dbReference>
<evidence type="ECO:0000313" key="2">
    <source>
        <dbReference type="EMBL" id="GAA0943893.1"/>
    </source>
</evidence>
<protein>
    <recommendedName>
        <fullName evidence="1">HTH merR-type domain-containing protein</fullName>
    </recommendedName>
</protein>
<dbReference type="Gene3D" id="1.10.1660.10">
    <property type="match status" value="1"/>
</dbReference>
<dbReference type="RefSeq" id="WP_343943092.1">
    <property type="nucleotide sequence ID" value="NZ_BAAAHP010000115.1"/>
</dbReference>
<dbReference type="InterPro" id="IPR000551">
    <property type="entry name" value="MerR-type_HTH_dom"/>
</dbReference>